<dbReference type="Proteomes" id="UP000034160">
    <property type="component" value="Unassembled WGS sequence"/>
</dbReference>
<dbReference type="EMBL" id="LCCN01000012">
    <property type="protein sequence ID" value="KKS31985.1"/>
    <property type="molecule type" value="Genomic_DNA"/>
</dbReference>
<protein>
    <submittedName>
        <fullName evidence="1">Uncharacterized protein</fullName>
    </submittedName>
</protein>
<reference evidence="1 2" key="1">
    <citation type="journal article" date="2015" name="Nature">
        <title>rRNA introns, odd ribosomes, and small enigmatic genomes across a large radiation of phyla.</title>
        <authorList>
            <person name="Brown C.T."/>
            <person name="Hug L.A."/>
            <person name="Thomas B.C."/>
            <person name="Sharon I."/>
            <person name="Castelle C.J."/>
            <person name="Singh A."/>
            <person name="Wilkins M.J."/>
            <person name="Williams K.H."/>
            <person name="Banfield J.F."/>
        </authorList>
    </citation>
    <scope>NUCLEOTIDE SEQUENCE [LARGE SCALE GENOMIC DNA]</scope>
</reference>
<gene>
    <name evidence="1" type="ORF">UU93_C0012G0004</name>
</gene>
<accession>A0A0G0Y5D5</accession>
<evidence type="ECO:0000313" key="2">
    <source>
        <dbReference type="Proteomes" id="UP000034160"/>
    </source>
</evidence>
<dbReference type="AlphaFoldDB" id="A0A0G0Y5D5"/>
<dbReference type="STRING" id="1618356.UU93_C0012G0004"/>
<name>A0A0G0Y5D5_9BACT</name>
<organism evidence="1 2">
    <name type="scientific">Candidatus Amesbacteria bacterium GW2011_GWA2_42_12</name>
    <dbReference type="NCBI Taxonomy" id="1618356"/>
    <lineage>
        <taxon>Bacteria</taxon>
        <taxon>Candidatus Amesiibacteriota</taxon>
    </lineage>
</organism>
<sequence length="74" mass="8128">MIRTQVYIPDDLYALTLLKAQEGNMNFSEVLRLGLTKVVGKTKNKKKGFLLASLAGALKNGPKDLSATVDDIYK</sequence>
<proteinExistence type="predicted"/>
<evidence type="ECO:0000313" key="1">
    <source>
        <dbReference type="EMBL" id="KKS31985.1"/>
    </source>
</evidence>
<comment type="caution">
    <text evidence="1">The sequence shown here is derived from an EMBL/GenBank/DDBJ whole genome shotgun (WGS) entry which is preliminary data.</text>
</comment>